<dbReference type="Gene3D" id="3.40.50.12780">
    <property type="entry name" value="N-terminal domain of ligase-like"/>
    <property type="match status" value="1"/>
</dbReference>
<organism evidence="5 6">
    <name type="scientific">Brevibacterium aurantiacum</name>
    <dbReference type="NCBI Taxonomy" id="273384"/>
    <lineage>
        <taxon>Bacteria</taxon>
        <taxon>Bacillati</taxon>
        <taxon>Actinomycetota</taxon>
        <taxon>Actinomycetes</taxon>
        <taxon>Micrococcales</taxon>
        <taxon>Brevibacteriaceae</taxon>
        <taxon>Brevibacterium</taxon>
    </lineage>
</organism>
<feature type="region of interest" description="Disordered" evidence="3">
    <location>
        <begin position="257"/>
        <end position="276"/>
    </location>
</feature>
<dbReference type="PANTHER" id="PTHR43201:SF5">
    <property type="entry name" value="MEDIUM-CHAIN ACYL-COA LIGASE ACSF2, MITOCHONDRIAL"/>
    <property type="match status" value="1"/>
</dbReference>
<dbReference type="EC" id="6.2.1.26" evidence="5"/>
<dbReference type="GO" id="GO:0031956">
    <property type="term" value="F:medium-chain fatty acid-CoA ligase activity"/>
    <property type="evidence" value="ECO:0007669"/>
    <property type="project" value="TreeGrafter"/>
</dbReference>
<evidence type="ECO:0000256" key="2">
    <source>
        <dbReference type="ARBA" id="ARBA00022598"/>
    </source>
</evidence>
<evidence type="ECO:0000256" key="1">
    <source>
        <dbReference type="ARBA" id="ARBA00006432"/>
    </source>
</evidence>
<gene>
    <name evidence="5" type="ORF">BAUR920_02151</name>
</gene>
<reference evidence="6" key="1">
    <citation type="submission" date="2017-03" db="EMBL/GenBank/DDBJ databases">
        <authorList>
            <person name="Monnet C."/>
        </authorList>
    </citation>
    <scope>NUCLEOTIDE SEQUENCE [LARGE SCALE GENOMIC DNA]</scope>
    <source>
        <strain evidence="6">CNRZ 920</strain>
    </source>
</reference>
<proteinExistence type="inferred from homology"/>
<evidence type="ECO:0000259" key="4">
    <source>
        <dbReference type="Pfam" id="PF00501"/>
    </source>
</evidence>
<dbReference type="Pfam" id="PF00501">
    <property type="entry name" value="AMP-binding"/>
    <property type="match status" value="1"/>
</dbReference>
<dbReference type="PROSITE" id="PS00455">
    <property type="entry name" value="AMP_BINDING"/>
    <property type="match status" value="1"/>
</dbReference>
<dbReference type="InterPro" id="IPR000873">
    <property type="entry name" value="AMP-dep_synth/lig_dom"/>
</dbReference>
<dbReference type="EMBL" id="FXZG01000012">
    <property type="protein sequence ID" value="SMX87227.1"/>
    <property type="molecule type" value="Genomic_DNA"/>
</dbReference>
<dbReference type="AlphaFoldDB" id="A0A2H1JID6"/>
<dbReference type="GO" id="GO:0008756">
    <property type="term" value="F:o-succinylbenzoate-CoA ligase activity"/>
    <property type="evidence" value="ECO:0007669"/>
    <property type="project" value="UniProtKB-EC"/>
</dbReference>
<dbReference type="InterPro" id="IPR020845">
    <property type="entry name" value="AMP-binding_CS"/>
</dbReference>
<dbReference type="SUPFAM" id="SSF56801">
    <property type="entry name" value="Acetyl-CoA synthetase-like"/>
    <property type="match status" value="1"/>
</dbReference>
<evidence type="ECO:0000313" key="6">
    <source>
        <dbReference type="Proteomes" id="UP000234289"/>
    </source>
</evidence>
<dbReference type="Gene3D" id="3.30.300.30">
    <property type="match status" value="1"/>
</dbReference>
<protein>
    <submittedName>
        <fullName evidence="5">O-succinylbenzoic acid--CoA ligase</fullName>
        <ecNumber evidence="5">6.2.1.26</ecNumber>
    </submittedName>
</protein>
<feature type="domain" description="AMP-dependent synthetase/ligase" evidence="4">
    <location>
        <begin position="54"/>
        <end position="225"/>
    </location>
</feature>
<evidence type="ECO:0000256" key="3">
    <source>
        <dbReference type="SAM" id="MobiDB-lite"/>
    </source>
</evidence>
<dbReference type="PANTHER" id="PTHR43201">
    <property type="entry name" value="ACYL-COA SYNTHETASE"/>
    <property type="match status" value="1"/>
</dbReference>
<sequence length="419" mass="44733">MFSPHERTVRMTAQTVEDLPAAIDRALAGRSILVLPRNRDDSITEVAPSQWRGAGRAPALILFTSGSTGTAKAVALSADALTTSARATERFLAGPGDWHLTLPTNHIAGFQVELRARLAGREPVRTTSASFTAESFAEEVESLFARGGSRPSYTSLVPTQLHRVLADDRATLAAAKFDTILLGGSAISPALLERADEHGLSIVRTYGMSETAGGCVYDGVPFDGVEITITDTSTIDLRGPVVADSYVEFNADGQISPVDNPGLTTDDDGSRTMRTSDLGRLDDGVLSVLGRSDDIIVSGGTNVSPHELETGLLPTWQHHGIAEVLVTWVPDDEWGKLLVALVRLEDQVSPAMRAALGSSRELARHLGGLDHGMGGQPLPRLAFPVTEIPNRSIGKPDRMVASRLAAELAEAERRRSRIP</sequence>
<accession>A0A2H1JID6</accession>
<dbReference type="InterPro" id="IPR045851">
    <property type="entry name" value="AMP-bd_C_sf"/>
</dbReference>
<dbReference type="GO" id="GO:0006631">
    <property type="term" value="P:fatty acid metabolic process"/>
    <property type="evidence" value="ECO:0007669"/>
    <property type="project" value="TreeGrafter"/>
</dbReference>
<comment type="similarity">
    <text evidence="1">Belongs to the ATP-dependent AMP-binding enzyme family.</text>
</comment>
<dbReference type="Proteomes" id="UP000234289">
    <property type="component" value="Unassembled WGS sequence"/>
</dbReference>
<keyword evidence="2 5" id="KW-0436">Ligase</keyword>
<name>A0A2H1JID6_BREAU</name>
<dbReference type="RefSeq" id="WP_257943878.1">
    <property type="nucleotide sequence ID" value="NZ_FXZG01000012.1"/>
</dbReference>
<dbReference type="InterPro" id="IPR042099">
    <property type="entry name" value="ANL_N_sf"/>
</dbReference>
<evidence type="ECO:0000313" key="5">
    <source>
        <dbReference type="EMBL" id="SMX87227.1"/>
    </source>
</evidence>